<feature type="domain" description="Electron transfer flavoprotein alpha subunit C-terminal" evidence="3">
    <location>
        <begin position="249"/>
        <end position="325"/>
    </location>
</feature>
<accession>A0A1A9NFJ2</accession>
<dbReference type="InterPro" id="IPR014729">
    <property type="entry name" value="Rossmann-like_a/b/a_fold"/>
</dbReference>
<dbReference type="SUPFAM" id="SSF52467">
    <property type="entry name" value="DHS-like NAD/FAD-binding domain"/>
    <property type="match status" value="1"/>
</dbReference>
<name>A0A1A9NFJ2_9BURK</name>
<dbReference type="GO" id="GO:0050660">
    <property type="term" value="F:flavin adenine dinucleotide binding"/>
    <property type="evidence" value="ECO:0007669"/>
    <property type="project" value="InterPro"/>
</dbReference>
<evidence type="ECO:0000256" key="2">
    <source>
        <dbReference type="ARBA" id="ARBA00022982"/>
    </source>
</evidence>
<keyword evidence="7" id="KW-1185">Reference proteome</keyword>
<dbReference type="Pfam" id="PF00766">
    <property type="entry name" value="ETF_alpha"/>
    <property type="match status" value="1"/>
</dbReference>
<dbReference type="GO" id="GO:0033539">
    <property type="term" value="P:fatty acid beta-oxidation using acyl-CoA dehydrogenase"/>
    <property type="evidence" value="ECO:0007669"/>
    <property type="project" value="TreeGrafter"/>
</dbReference>
<evidence type="ECO:0000259" key="3">
    <source>
        <dbReference type="Pfam" id="PF00766"/>
    </source>
</evidence>
<dbReference type="GO" id="GO:0009055">
    <property type="term" value="F:electron transfer activity"/>
    <property type="evidence" value="ECO:0007669"/>
    <property type="project" value="InterPro"/>
</dbReference>
<dbReference type="InterPro" id="IPR029035">
    <property type="entry name" value="DHS-like_NAD/FAD-binding_dom"/>
</dbReference>
<protein>
    <submittedName>
        <fullName evidence="6">Electron transfer flavoprotein subunit alpha</fullName>
    </submittedName>
</protein>
<dbReference type="OrthoDB" id="8584059at2"/>
<dbReference type="Gene3D" id="3.40.50.1220">
    <property type="entry name" value="TPP-binding domain"/>
    <property type="match status" value="1"/>
</dbReference>
<dbReference type="STRING" id="1462993.A6V36_17575"/>
<dbReference type="Pfam" id="PF01012">
    <property type="entry name" value="ETF"/>
    <property type="match status" value="1"/>
</dbReference>
<dbReference type="Proteomes" id="UP000078116">
    <property type="component" value="Unassembled WGS sequence"/>
</dbReference>
<evidence type="ECO:0000313" key="6">
    <source>
        <dbReference type="EMBL" id="OAJ65180.1"/>
    </source>
</evidence>
<dbReference type="AlphaFoldDB" id="A0A1A9NFJ2"/>
<evidence type="ECO:0000313" key="7">
    <source>
        <dbReference type="Proteomes" id="UP000077961"/>
    </source>
</evidence>
<comment type="similarity">
    <text evidence="1">Belongs to the ETF alpha-subunit/FixB family.</text>
</comment>
<dbReference type="EMBL" id="LXKA01000055">
    <property type="protein sequence ID" value="OAJ65180.1"/>
    <property type="molecule type" value="Genomic_DNA"/>
</dbReference>
<evidence type="ECO:0000313" key="8">
    <source>
        <dbReference type="Proteomes" id="UP000078116"/>
    </source>
</evidence>
<gene>
    <name evidence="5" type="ORF">A6V36_17575</name>
    <name evidence="6" type="ORF">A6V37_16010</name>
</gene>
<feature type="domain" description="Electron transfer flavoprotein alpha/beta-subunit N-terminal" evidence="4">
    <location>
        <begin position="60"/>
        <end position="208"/>
    </location>
</feature>
<dbReference type="Gene3D" id="3.40.50.620">
    <property type="entry name" value="HUPs"/>
    <property type="match status" value="1"/>
</dbReference>
<dbReference type="RefSeq" id="WP_064264949.1">
    <property type="nucleotide sequence ID" value="NZ_LXJZ01000009.1"/>
</dbReference>
<dbReference type="PANTHER" id="PTHR43153:SF1">
    <property type="entry name" value="ELECTRON TRANSFER FLAVOPROTEIN SUBUNIT ALPHA, MITOCHONDRIAL"/>
    <property type="match status" value="1"/>
</dbReference>
<dbReference type="InterPro" id="IPR014730">
    <property type="entry name" value="ETF_a/b_N"/>
</dbReference>
<evidence type="ECO:0000256" key="1">
    <source>
        <dbReference type="ARBA" id="ARBA00005817"/>
    </source>
</evidence>
<comment type="caution">
    <text evidence="6">The sequence shown here is derived from an EMBL/GenBank/DDBJ whole genome shotgun (WGS) entry which is preliminary data.</text>
</comment>
<evidence type="ECO:0000313" key="5">
    <source>
        <dbReference type="EMBL" id="OAJ63817.1"/>
    </source>
</evidence>
<dbReference type="EMBL" id="LXJZ01000009">
    <property type="protein sequence ID" value="OAJ63817.1"/>
    <property type="molecule type" value="Genomic_DNA"/>
</dbReference>
<sequence length="389" mass="40192">MNTLKRIEPRRPFTITAQGLRRITLGEMGVAVSPEMAAHSATHREQAKPRRTTSAPQRVMLVAAHADRGALDEHARQTLAGAALIADAATEVVLVVFGEFGGDAAALGADKLIELPMFDRRAFAPEGELNALAACVAAYAPAHIFMPDNATGDGDLGRRYAAAANASVATHVVEIDSAHVAAYVQSNTAFAARALPEVVLLAPNAVDPKLPFVGAGERVMWRFDGESAASVGKVRDLGIEEIDAAQLALEEADFIVSAGNGVSDVPAFERLAATLGAAIGASRVAVDDGKFTRDKQIGATGKTVEASVYIAFGISGAVQHLQGIKDCRHVIAVNLDASAPIAKRANLTVIADAQETIAALNEAAAAARTARGTGAALLNSKVAAEGALA</sequence>
<proteinExistence type="inferred from homology"/>
<keyword evidence="2" id="KW-0249">Electron transport</keyword>
<reference evidence="7 8" key="1">
    <citation type="submission" date="2016-04" db="EMBL/GenBank/DDBJ databases">
        <title>Reclassification of Paraburkholderia panaciterrae (Farh et al. 2015) Dobritsa &amp; Samadpour 2016 as a later homotypic synonym of Paraburkholderia ginsengiterrae (Farh et al. 2015) Dobritsa &amp; Samadpour 2016.</title>
        <authorList>
            <person name="Dobritsa A.P."/>
            <person name="Kutumbaka K."/>
            <person name="Samadpour M."/>
        </authorList>
    </citation>
    <scope>NUCLEOTIDE SEQUENCE [LARGE SCALE GENOMIC DNA]</scope>
    <source>
        <strain evidence="6 8">DCY85</strain>
        <strain evidence="5 7">DCY85-1</strain>
    </source>
</reference>
<dbReference type="InterPro" id="IPR014731">
    <property type="entry name" value="ETF_asu_C"/>
</dbReference>
<organism evidence="6 8">
    <name type="scientific">Paraburkholderia ginsengiterrae</name>
    <dbReference type="NCBI Taxonomy" id="1462993"/>
    <lineage>
        <taxon>Bacteria</taxon>
        <taxon>Pseudomonadati</taxon>
        <taxon>Pseudomonadota</taxon>
        <taxon>Betaproteobacteria</taxon>
        <taxon>Burkholderiales</taxon>
        <taxon>Burkholderiaceae</taxon>
        <taxon>Paraburkholderia</taxon>
    </lineage>
</organism>
<evidence type="ECO:0000259" key="4">
    <source>
        <dbReference type="Pfam" id="PF01012"/>
    </source>
</evidence>
<keyword evidence="2" id="KW-0813">Transport</keyword>
<dbReference type="PANTHER" id="PTHR43153">
    <property type="entry name" value="ELECTRON TRANSFER FLAVOPROTEIN ALPHA"/>
    <property type="match status" value="1"/>
</dbReference>
<dbReference type="Proteomes" id="UP000077961">
    <property type="component" value="Unassembled WGS sequence"/>
</dbReference>
<dbReference type="SUPFAM" id="SSF52402">
    <property type="entry name" value="Adenine nucleotide alpha hydrolases-like"/>
    <property type="match status" value="1"/>
</dbReference>
<dbReference type="InterPro" id="IPR001308">
    <property type="entry name" value="ETF_a/FixB"/>
</dbReference>